<evidence type="ECO:0000256" key="5">
    <source>
        <dbReference type="ARBA" id="ARBA00023004"/>
    </source>
</evidence>
<evidence type="ECO:0000313" key="8">
    <source>
        <dbReference type="EMBL" id="RHJ88201.1"/>
    </source>
</evidence>
<dbReference type="OrthoDB" id="5295945at2"/>
<dbReference type="Proteomes" id="UP000284841">
    <property type="component" value="Unassembled WGS sequence"/>
</dbReference>
<dbReference type="EMBL" id="QRMS01000002">
    <property type="protein sequence ID" value="RHJ88201.1"/>
    <property type="molecule type" value="Genomic_DNA"/>
</dbReference>
<comment type="caution">
    <text evidence="8">The sequence shown here is derived from an EMBL/GenBank/DDBJ whole genome shotgun (WGS) entry which is preliminary data.</text>
</comment>
<evidence type="ECO:0000256" key="2">
    <source>
        <dbReference type="ARBA" id="ARBA00022723"/>
    </source>
</evidence>
<evidence type="ECO:0000256" key="1">
    <source>
        <dbReference type="ARBA" id="ARBA00012506"/>
    </source>
</evidence>
<dbReference type="CDD" id="cd00077">
    <property type="entry name" value="HDc"/>
    <property type="match status" value="1"/>
</dbReference>
<dbReference type="Pfam" id="PF01966">
    <property type="entry name" value="HD"/>
    <property type="match status" value="1"/>
</dbReference>
<dbReference type="InterPro" id="IPR006674">
    <property type="entry name" value="HD_domain"/>
</dbReference>
<dbReference type="InterPro" id="IPR005249">
    <property type="entry name" value="YqeK"/>
</dbReference>
<keyword evidence="3" id="KW-0547">Nucleotide-binding</keyword>
<protein>
    <recommendedName>
        <fullName evidence="1">bis(5'-nucleosyl)-tetraphosphatase (symmetrical)</fullName>
        <ecNumber evidence="1">3.6.1.41</ecNumber>
    </recommendedName>
</protein>
<evidence type="ECO:0000313" key="9">
    <source>
        <dbReference type="Proteomes" id="UP000284841"/>
    </source>
</evidence>
<gene>
    <name evidence="8" type="ORF">DW099_07240</name>
</gene>
<organism evidence="8 9">
    <name type="scientific">Emergencia timonensis</name>
    <dbReference type="NCBI Taxonomy" id="1776384"/>
    <lineage>
        <taxon>Bacteria</taxon>
        <taxon>Bacillati</taxon>
        <taxon>Bacillota</taxon>
        <taxon>Clostridia</taxon>
        <taxon>Peptostreptococcales</taxon>
        <taxon>Anaerovoracaceae</taxon>
        <taxon>Emergencia</taxon>
    </lineage>
</organism>
<dbReference type="EC" id="3.6.1.41" evidence="1"/>
<sequence>MNTDSINNYIEKNFSEKRKVHTEGVRRTAIALAEKYGADVEKAELAALFHDMYRGVSEDVLNYYIKHLDLDKKYLNNCNLAHSKIAAIIMKRDYGIEDEDIINAVSYHTTGRPGMSLLEKIIYIADAIEPNRNYPGVDALREAAQHDLDAACLLSLTRTIEYVQGQGNYLDQDTLLAKDYFMRYNTNA</sequence>
<dbReference type="Gene3D" id="1.10.3210.10">
    <property type="entry name" value="Hypothetical protein af1432"/>
    <property type="match status" value="1"/>
</dbReference>
<dbReference type="GO" id="GO:0046872">
    <property type="term" value="F:metal ion binding"/>
    <property type="evidence" value="ECO:0007669"/>
    <property type="project" value="UniProtKB-KW"/>
</dbReference>
<dbReference type="SUPFAM" id="SSF109604">
    <property type="entry name" value="HD-domain/PDEase-like"/>
    <property type="match status" value="1"/>
</dbReference>
<dbReference type="InterPro" id="IPR006675">
    <property type="entry name" value="HDIG_dom"/>
</dbReference>
<dbReference type="GO" id="GO:0000166">
    <property type="term" value="F:nucleotide binding"/>
    <property type="evidence" value="ECO:0007669"/>
    <property type="project" value="UniProtKB-KW"/>
</dbReference>
<name>A0A415E3J1_9FIRM</name>
<dbReference type="InterPro" id="IPR051094">
    <property type="entry name" value="Diverse_Catalytic_Enzymes"/>
</dbReference>
<dbReference type="STRING" id="1776384.GCA_900086585_03786"/>
<keyword evidence="4" id="KW-0378">Hydrolase</keyword>
<dbReference type="AlphaFoldDB" id="A0A415E3J1"/>
<dbReference type="NCBIfam" id="TIGR00277">
    <property type="entry name" value="HDIG"/>
    <property type="match status" value="1"/>
</dbReference>
<reference evidence="8 9" key="1">
    <citation type="submission" date="2018-08" db="EMBL/GenBank/DDBJ databases">
        <title>A genome reference for cultivated species of the human gut microbiota.</title>
        <authorList>
            <person name="Zou Y."/>
            <person name="Xue W."/>
            <person name="Luo G."/>
        </authorList>
    </citation>
    <scope>NUCLEOTIDE SEQUENCE [LARGE SCALE GENOMIC DNA]</scope>
    <source>
        <strain evidence="8 9">AM07-24</strain>
    </source>
</reference>
<dbReference type="GeneID" id="83006074"/>
<dbReference type="PANTHER" id="PTHR35795">
    <property type="entry name" value="SLR1885 PROTEIN"/>
    <property type="match status" value="1"/>
</dbReference>
<keyword evidence="5" id="KW-0408">Iron</keyword>
<dbReference type="SMART" id="SM00471">
    <property type="entry name" value="HDc"/>
    <property type="match status" value="1"/>
</dbReference>
<evidence type="ECO:0000259" key="7">
    <source>
        <dbReference type="SMART" id="SM00471"/>
    </source>
</evidence>
<dbReference type="GO" id="GO:0008803">
    <property type="term" value="F:bis(5'-nucleosyl)-tetraphosphatase (symmetrical) activity"/>
    <property type="evidence" value="ECO:0007669"/>
    <property type="project" value="UniProtKB-EC"/>
</dbReference>
<evidence type="ECO:0000256" key="3">
    <source>
        <dbReference type="ARBA" id="ARBA00022741"/>
    </source>
</evidence>
<proteinExistence type="predicted"/>
<evidence type="ECO:0000256" key="4">
    <source>
        <dbReference type="ARBA" id="ARBA00022801"/>
    </source>
</evidence>
<dbReference type="InterPro" id="IPR003607">
    <property type="entry name" value="HD/PDEase_dom"/>
</dbReference>
<accession>A0A415E3J1</accession>
<dbReference type="RefSeq" id="WP_067541833.1">
    <property type="nucleotide sequence ID" value="NZ_AP025567.1"/>
</dbReference>
<keyword evidence="9" id="KW-1185">Reference proteome</keyword>
<feature type="domain" description="HD/PDEase" evidence="7">
    <location>
        <begin position="14"/>
        <end position="140"/>
    </location>
</feature>
<dbReference type="NCBIfam" id="TIGR00488">
    <property type="entry name" value="bis(5'-nucleosyl)-tetraphosphatase (symmetrical) YqeK"/>
    <property type="match status" value="1"/>
</dbReference>
<keyword evidence="2" id="KW-0479">Metal-binding</keyword>
<dbReference type="PANTHER" id="PTHR35795:SF1">
    <property type="entry name" value="BIS(5'-NUCLEOSYL)-TETRAPHOSPHATASE, SYMMETRICAL"/>
    <property type="match status" value="1"/>
</dbReference>
<evidence type="ECO:0000256" key="6">
    <source>
        <dbReference type="ARBA" id="ARBA00049417"/>
    </source>
</evidence>
<comment type="catalytic activity">
    <reaction evidence="6">
        <text>P(1),P(4)-bis(5'-adenosyl) tetraphosphate + H2O = 2 ADP + 2 H(+)</text>
        <dbReference type="Rhea" id="RHEA:24252"/>
        <dbReference type="ChEBI" id="CHEBI:15377"/>
        <dbReference type="ChEBI" id="CHEBI:15378"/>
        <dbReference type="ChEBI" id="CHEBI:58141"/>
        <dbReference type="ChEBI" id="CHEBI:456216"/>
        <dbReference type="EC" id="3.6.1.41"/>
    </reaction>
</comment>